<evidence type="ECO:0000313" key="2">
    <source>
        <dbReference type="Proteomes" id="UP000318567"/>
    </source>
</evidence>
<organism evidence="1 2">
    <name type="scientific">Klebsiella pasteurii</name>
    <dbReference type="NCBI Taxonomy" id="2587529"/>
    <lineage>
        <taxon>Bacteria</taxon>
        <taxon>Pseudomonadati</taxon>
        <taxon>Pseudomonadota</taxon>
        <taxon>Gammaproteobacteria</taxon>
        <taxon>Enterobacterales</taxon>
        <taxon>Enterobacteriaceae</taxon>
        <taxon>Klebsiella/Raoultella group</taxon>
        <taxon>Klebsiella</taxon>
    </lineage>
</organism>
<accession>A0A9Q9SC72</accession>
<evidence type="ECO:0000313" key="1">
    <source>
        <dbReference type="EMBL" id="VUS83747.1"/>
    </source>
</evidence>
<dbReference type="Proteomes" id="UP000318567">
    <property type="component" value="Unassembled WGS sequence"/>
</dbReference>
<dbReference type="EMBL" id="CABGGO010000027">
    <property type="protein sequence ID" value="VUS83747.1"/>
    <property type="molecule type" value="Genomic_DNA"/>
</dbReference>
<name>A0A9Q9SC72_9ENTR</name>
<protein>
    <submittedName>
        <fullName evidence="1">Uncharacterized protein</fullName>
    </submittedName>
</protein>
<proteinExistence type="predicted"/>
<gene>
    <name evidence="1" type="ORF">SB6410_03643</name>
</gene>
<reference evidence="1 2" key="1">
    <citation type="submission" date="2019-07" db="EMBL/GenBank/DDBJ databases">
        <authorList>
            <person name="Brisse S."/>
            <person name="Rodrigues C."/>
            <person name="Thorpe H."/>
        </authorList>
    </citation>
    <scope>NUCLEOTIDE SEQUENCE [LARGE SCALE GENOMIC DNA]</scope>
    <source>
        <strain evidence="1">SB6410</strain>
    </source>
</reference>
<dbReference type="AlphaFoldDB" id="A0A9Q9SC72"/>
<comment type="caution">
    <text evidence="1">The sequence shown here is derived from an EMBL/GenBank/DDBJ whole genome shotgun (WGS) entry which is preliminary data.</text>
</comment>
<sequence>MFKLCVEVTTLNTLHNKMRTALVIFLFPHAKVGLQERIDKN</sequence>